<dbReference type="PANTHER" id="PTHR34390:SF1">
    <property type="entry name" value="SUCCINATE TRANSPORTER SUBUNIT YJJB-RELATED"/>
    <property type="match status" value="1"/>
</dbReference>
<proteinExistence type="inferred from homology"/>
<evidence type="ECO:0000313" key="10">
    <source>
        <dbReference type="EMBL" id="AIG43616.1"/>
    </source>
</evidence>
<evidence type="ECO:0000256" key="7">
    <source>
        <dbReference type="ARBA" id="ARBA00034125"/>
    </source>
</evidence>
<evidence type="ECO:0000256" key="8">
    <source>
        <dbReference type="SAM" id="Phobius"/>
    </source>
</evidence>
<evidence type="ECO:0000256" key="1">
    <source>
        <dbReference type="ARBA" id="ARBA00004651"/>
    </source>
</evidence>
<dbReference type="Pfam" id="PF12821">
    <property type="entry name" value="ThrE_2"/>
    <property type="match status" value="1"/>
</dbReference>
<keyword evidence="6 8" id="KW-0472">Membrane</keyword>
<dbReference type="HOGENOM" id="CLU_117642_2_0_9"/>
<dbReference type="PANTHER" id="PTHR34390">
    <property type="entry name" value="UPF0442 PROTEIN YJJB-RELATED"/>
    <property type="match status" value="1"/>
</dbReference>
<dbReference type="InterPro" id="IPR024528">
    <property type="entry name" value="ThrE_2"/>
</dbReference>
<evidence type="ECO:0000256" key="2">
    <source>
        <dbReference type="ARBA" id="ARBA00022475"/>
    </source>
</evidence>
<keyword evidence="2" id="KW-1003">Cell membrane</keyword>
<feature type="domain" description="Threonine/Serine exporter ThrE" evidence="9">
    <location>
        <begin position="9"/>
        <end position="131"/>
    </location>
</feature>
<dbReference type="GO" id="GO:0015744">
    <property type="term" value="P:succinate transport"/>
    <property type="evidence" value="ECO:0007669"/>
    <property type="project" value="TreeGrafter"/>
</dbReference>
<feature type="transmembrane region" description="Helical" evidence="8">
    <location>
        <begin position="119"/>
        <end position="140"/>
    </location>
</feature>
<dbReference type="RefSeq" id="WP_024381380.1">
    <property type="nucleotide sequence ID" value="NZ_ALLE01000002.1"/>
</dbReference>
<keyword evidence="3" id="KW-0997">Cell inner membrane</keyword>
<dbReference type="InterPro" id="IPR050539">
    <property type="entry name" value="ThrE_Dicarb/AminoAcid_Exp"/>
</dbReference>
<feature type="transmembrane region" description="Helical" evidence="8">
    <location>
        <begin position="54"/>
        <end position="76"/>
    </location>
</feature>
<dbReference type="PATRIC" id="fig|1214179.4.peg.1187"/>
<evidence type="ECO:0000256" key="5">
    <source>
        <dbReference type="ARBA" id="ARBA00022989"/>
    </source>
</evidence>
<dbReference type="Proteomes" id="UP000028185">
    <property type="component" value="Chromosome"/>
</dbReference>
<protein>
    <submittedName>
        <fullName evidence="10">Membrane protein</fullName>
    </submittedName>
</protein>
<dbReference type="EMBL" id="CP008921">
    <property type="protein sequence ID" value="AIG43616.1"/>
    <property type="molecule type" value="Genomic_DNA"/>
</dbReference>
<reference evidence="10 11" key="1">
    <citation type="journal article" date="2014" name="Genome Announc.">
        <title>Whole-Genome Sequence of Streptococcus suis Serotype 4 Reference Strain 6407.</title>
        <authorList>
            <person name="Wang K."/>
            <person name="Chen J."/>
            <person name="Yao H."/>
            <person name="Lu C."/>
        </authorList>
    </citation>
    <scope>NUCLEOTIDE SEQUENCE [LARGE SCALE GENOMIC DNA]</scope>
    <source>
        <strain evidence="10">6407</strain>
    </source>
</reference>
<feature type="transmembrane region" description="Helical" evidence="8">
    <location>
        <begin position="6"/>
        <end position="24"/>
    </location>
</feature>
<sequence length="150" mass="16266">MTPVHFLLQALASYIAIAAFLIVLNVQRKMLVPGGLLGMLVWLIYLLLLEPTNVLIATFFAAIIGSCVSQIMSIWLKTPSVIFSLAILAPLVPGYRAYMTTTYFVSGDHAQALTNITTVLTLALVIPIGMASGTILLRLYKVLRTGKKTA</sequence>
<evidence type="ECO:0000259" key="9">
    <source>
        <dbReference type="Pfam" id="PF12821"/>
    </source>
</evidence>
<feature type="transmembrane region" description="Helical" evidence="8">
    <location>
        <begin position="81"/>
        <end position="99"/>
    </location>
</feature>
<feature type="transmembrane region" description="Helical" evidence="8">
    <location>
        <begin position="31"/>
        <end position="48"/>
    </location>
</feature>
<gene>
    <name evidence="10" type="ORF">ID09_06100</name>
</gene>
<evidence type="ECO:0000256" key="4">
    <source>
        <dbReference type="ARBA" id="ARBA00022692"/>
    </source>
</evidence>
<accession>A0A075SJP9</accession>
<organism evidence="10 11">
    <name type="scientific">Streptococcus suis 6407</name>
    <dbReference type="NCBI Taxonomy" id="1214179"/>
    <lineage>
        <taxon>Bacteria</taxon>
        <taxon>Bacillati</taxon>
        <taxon>Bacillota</taxon>
        <taxon>Bacilli</taxon>
        <taxon>Lactobacillales</taxon>
        <taxon>Streptococcaceae</taxon>
        <taxon>Streptococcus</taxon>
    </lineage>
</organism>
<evidence type="ECO:0000256" key="3">
    <source>
        <dbReference type="ARBA" id="ARBA00022519"/>
    </source>
</evidence>
<comment type="subcellular location">
    <subcellularLocation>
        <location evidence="1">Cell membrane</location>
        <topology evidence="1">Multi-pass membrane protein</topology>
    </subcellularLocation>
</comment>
<dbReference type="GO" id="GO:0005886">
    <property type="term" value="C:plasma membrane"/>
    <property type="evidence" value="ECO:0007669"/>
    <property type="project" value="UniProtKB-SubCell"/>
</dbReference>
<evidence type="ECO:0000313" key="11">
    <source>
        <dbReference type="Proteomes" id="UP000028185"/>
    </source>
</evidence>
<comment type="similarity">
    <text evidence="7">Belongs to the ThrE exporter (TC 2.A.79) family.</text>
</comment>
<evidence type="ECO:0000256" key="6">
    <source>
        <dbReference type="ARBA" id="ARBA00023136"/>
    </source>
</evidence>
<name>A0A075SJP9_STRSU</name>
<keyword evidence="5 8" id="KW-1133">Transmembrane helix</keyword>
<keyword evidence="4 8" id="KW-0812">Transmembrane</keyword>
<dbReference type="AlphaFoldDB" id="A0A075SJP9"/>